<protein>
    <submittedName>
        <fullName evidence="2">Methyltransferase, FkbM family</fullName>
    </submittedName>
</protein>
<dbReference type="GO" id="GO:0032259">
    <property type="term" value="P:methylation"/>
    <property type="evidence" value="ECO:0007669"/>
    <property type="project" value="UniProtKB-KW"/>
</dbReference>
<dbReference type="Pfam" id="PF05050">
    <property type="entry name" value="Methyltransf_21"/>
    <property type="match status" value="1"/>
</dbReference>
<dbReference type="CDD" id="cd02440">
    <property type="entry name" value="AdoMet_MTases"/>
    <property type="match status" value="1"/>
</dbReference>
<organism evidence="2 3">
    <name type="scientific">Roseibium alexandrii</name>
    <dbReference type="NCBI Taxonomy" id="388408"/>
    <lineage>
        <taxon>Bacteria</taxon>
        <taxon>Pseudomonadati</taxon>
        <taxon>Pseudomonadota</taxon>
        <taxon>Alphaproteobacteria</taxon>
        <taxon>Hyphomicrobiales</taxon>
        <taxon>Stappiaceae</taxon>
        <taxon>Roseibium</taxon>
    </lineage>
</organism>
<dbReference type="NCBIfam" id="TIGR01444">
    <property type="entry name" value="fkbM_fam"/>
    <property type="match status" value="1"/>
</dbReference>
<dbReference type="SUPFAM" id="SSF53335">
    <property type="entry name" value="S-adenosyl-L-methionine-dependent methyltransferases"/>
    <property type="match status" value="1"/>
</dbReference>
<dbReference type="STRING" id="388408.LAX5112_02840"/>
<dbReference type="Proteomes" id="UP000053235">
    <property type="component" value="Unassembled WGS sequence"/>
</dbReference>
<dbReference type="PANTHER" id="PTHR34203">
    <property type="entry name" value="METHYLTRANSFERASE, FKBM FAMILY PROTEIN"/>
    <property type="match status" value="1"/>
</dbReference>
<name>A0A0M7AA40_9HYPH</name>
<feature type="domain" description="Methyltransferase FkbM" evidence="1">
    <location>
        <begin position="104"/>
        <end position="245"/>
    </location>
</feature>
<evidence type="ECO:0000313" key="3">
    <source>
        <dbReference type="Proteomes" id="UP000053235"/>
    </source>
</evidence>
<sequence>MKRDAMVLDTSSPFGTYPPIGLVRTAWRLASQARLPKGLRRYVRLFLGKIFTGPYDLEADGLKFRVYPSDNYDDRKVLIKGRLPEVEEHKLIKPFLSDDAVFVDVGANIGVYTVFAAHHGARVIALEPNAHSVDKLQCNIDANGLQNVTIVPTAAGPRDDVLELYSETSNRGFGTLDKRVTNGEWGGDWAPSTVKMRPLTTIVDEAGVKKIDVLKIDVEGFEDRVLLPFLRHAERSLWPRVILLETNCRPYWSEDCLTELANRSYKVTGRTNDNMVFELTA</sequence>
<keyword evidence="2" id="KW-0489">Methyltransferase</keyword>
<dbReference type="GO" id="GO:0008168">
    <property type="term" value="F:methyltransferase activity"/>
    <property type="evidence" value="ECO:0007669"/>
    <property type="project" value="UniProtKB-KW"/>
</dbReference>
<evidence type="ECO:0000313" key="2">
    <source>
        <dbReference type="EMBL" id="CTQ71487.1"/>
    </source>
</evidence>
<dbReference type="EMBL" id="CXWD01000010">
    <property type="protein sequence ID" value="CTQ71487.1"/>
    <property type="molecule type" value="Genomic_DNA"/>
</dbReference>
<accession>A0A0M7AA40</accession>
<evidence type="ECO:0000259" key="1">
    <source>
        <dbReference type="Pfam" id="PF05050"/>
    </source>
</evidence>
<dbReference type="AlphaFoldDB" id="A0A0M7AA40"/>
<keyword evidence="2" id="KW-0808">Transferase</keyword>
<reference evidence="3" key="1">
    <citation type="submission" date="2015-07" db="EMBL/GenBank/DDBJ databases">
        <authorList>
            <person name="Rodrigo-Torres Lidia"/>
            <person name="Arahal R.David."/>
        </authorList>
    </citation>
    <scope>NUCLEOTIDE SEQUENCE [LARGE SCALE GENOMIC DNA]</scope>
    <source>
        <strain evidence="3">CECT 5112</strain>
    </source>
</reference>
<proteinExistence type="predicted"/>
<dbReference type="PANTHER" id="PTHR34203:SF15">
    <property type="entry name" value="SLL1173 PROTEIN"/>
    <property type="match status" value="1"/>
</dbReference>
<dbReference type="InterPro" id="IPR029063">
    <property type="entry name" value="SAM-dependent_MTases_sf"/>
</dbReference>
<dbReference type="Gene3D" id="3.40.50.150">
    <property type="entry name" value="Vaccinia Virus protein VP39"/>
    <property type="match status" value="1"/>
</dbReference>
<dbReference type="InterPro" id="IPR052514">
    <property type="entry name" value="SAM-dependent_MTase"/>
</dbReference>
<keyword evidence="3" id="KW-1185">Reference proteome</keyword>
<gene>
    <name evidence="2" type="ORF">LAX5112_02840</name>
</gene>
<dbReference type="RefSeq" id="WP_008196458.1">
    <property type="nucleotide sequence ID" value="NZ_CXWD01000010.1"/>
</dbReference>
<dbReference type="InterPro" id="IPR006342">
    <property type="entry name" value="FkbM_mtfrase"/>
</dbReference>